<proteinExistence type="inferred from homology"/>
<evidence type="ECO:0000313" key="8">
    <source>
        <dbReference type="EMBL" id="ATL27862.1"/>
    </source>
</evidence>
<feature type="domain" description="Tyrosinase copper-binding" evidence="7">
    <location>
        <begin position="219"/>
        <end position="230"/>
    </location>
</feature>
<keyword evidence="8" id="KW-0503">Monooxygenase</keyword>
<dbReference type="PANTHER" id="PTHR11474:SF126">
    <property type="entry name" value="TYROSINASE-LIKE PROTEIN TYR-1-RELATED"/>
    <property type="match status" value="1"/>
</dbReference>
<evidence type="ECO:0000259" key="6">
    <source>
        <dbReference type="PROSITE" id="PS00497"/>
    </source>
</evidence>
<dbReference type="InterPro" id="IPR008922">
    <property type="entry name" value="Di-copper_centre_dom_sf"/>
</dbReference>
<dbReference type="AlphaFoldDB" id="A0A291Q8A9"/>
<feature type="domain" description="Tyrosinase copper-binding" evidence="6">
    <location>
        <begin position="55"/>
        <end position="72"/>
    </location>
</feature>
<dbReference type="PROSITE" id="PS00497">
    <property type="entry name" value="TYROSINASE_1"/>
    <property type="match status" value="1"/>
</dbReference>
<dbReference type="SUPFAM" id="SSF48056">
    <property type="entry name" value="Di-copper centre-containing domain"/>
    <property type="match status" value="1"/>
</dbReference>
<protein>
    <submittedName>
        <fullName evidence="8">Tyrosinase (Monophenol monooxygenase)</fullName>
    </submittedName>
</protein>
<evidence type="ECO:0000256" key="1">
    <source>
        <dbReference type="ARBA" id="ARBA00001973"/>
    </source>
</evidence>
<dbReference type="PRINTS" id="PR00092">
    <property type="entry name" value="TYROSINASE"/>
</dbReference>
<dbReference type="KEGG" id="sfk:KY5_2844c"/>
<dbReference type="PROSITE" id="PS00498">
    <property type="entry name" value="TYROSINASE_2"/>
    <property type="match status" value="1"/>
</dbReference>
<keyword evidence="9" id="KW-1185">Reference proteome</keyword>
<dbReference type="PANTHER" id="PTHR11474">
    <property type="entry name" value="TYROSINASE FAMILY MEMBER"/>
    <property type="match status" value="1"/>
</dbReference>
<evidence type="ECO:0000256" key="5">
    <source>
        <dbReference type="ARBA" id="ARBA00023008"/>
    </source>
</evidence>
<reference evidence="8 9" key="1">
    <citation type="submission" date="2017-08" db="EMBL/GenBank/DDBJ databases">
        <title>Complete Genome Sequence of Streptomyces formicae KY5, the formicamycin producer.</title>
        <authorList>
            <person name="Holmes N.A."/>
            <person name="Devine R."/>
            <person name="Qin Z."/>
            <person name="Seipke R.F."/>
            <person name="Wilkinson B."/>
            <person name="Hutchings M.I."/>
        </authorList>
    </citation>
    <scope>NUCLEOTIDE SEQUENCE [LARGE SCALE GENOMIC DNA]</scope>
    <source>
        <strain evidence="8 9">KY5</strain>
    </source>
</reference>
<dbReference type="Gene3D" id="1.10.1280.10">
    <property type="entry name" value="Di-copper center containing domain from catechol oxidase"/>
    <property type="match status" value="1"/>
</dbReference>
<evidence type="ECO:0000256" key="3">
    <source>
        <dbReference type="ARBA" id="ARBA00022723"/>
    </source>
</evidence>
<evidence type="ECO:0000313" key="9">
    <source>
        <dbReference type="Proteomes" id="UP000221011"/>
    </source>
</evidence>
<evidence type="ECO:0000256" key="4">
    <source>
        <dbReference type="ARBA" id="ARBA00023002"/>
    </source>
</evidence>
<dbReference type="Proteomes" id="UP000221011">
    <property type="component" value="Chromosome"/>
</dbReference>
<sequence>MAHTRKNQSSLSRAERRRFVDAVLKLKRSGQYDEFVRTHIDYYVSDGERSLRVAHMTPSFFPWHRRFLLEFERALQRLDAGVTVPYWDWTKDRTPAVSLWGDDLMGGNGRPSDGQVTTGPFAYGSGHWTVKVGVTDAEYLTRNLGRAQDPIDLPTARDVAWAMEDSAYDAEPWDSTSEGGFRNRLEGWTSASGTERWRNHNRVHRWVGGHMLGGASVNDPVFWLHHAYVDLLWDRWQRRHPDSAPYLPERPPRLGSAQYRRIVARHEPMPPWNVKPDALLEHKKLYRYGS</sequence>
<accession>A0A291Q8A9</accession>
<dbReference type="GO" id="GO:0004497">
    <property type="term" value="F:monooxygenase activity"/>
    <property type="evidence" value="ECO:0007669"/>
    <property type="project" value="UniProtKB-KW"/>
</dbReference>
<comment type="cofactor">
    <cofactor evidence="1">
        <name>Cu(2+)</name>
        <dbReference type="ChEBI" id="CHEBI:29036"/>
    </cofactor>
</comment>
<comment type="similarity">
    <text evidence="2">Belongs to the tyrosinase family.</text>
</comment>
<organism evidence="8 9">
    <name type="scientific">Streptomyces formicae</name>
    <dbReference type="NCBI Taxonomy" id="1616117"/>
    <lineage>
        <taxon>Bacteria</taxon>
        <taxon>Bacillati</taxon>
        <taxon>Actinomycetota</taxon>
        <taxon>Actinomycetes</taxon>
        <taxon>Kitasatosporales</taxon>
        <taxon>Streptomycetaceae</taxon>
        <taxon>Streptomyces</taxon>
    </lineage>
</organism>
<dbReference type="InterPro" id="IPR050316">
    <property type="entry name" value="Tyrosinase/Hemocyanin"/>
</dbReference>
<dbReference type="InterPro" id="IPR002227">
    <property type="entry name" value="Tyrosinase_Cu-bd"/>
</dbReference>
<keyword evidence="4" id="KW-0560">Oxidoreductase</keyword>
<name>A0A291Q8A9_9ACTN</name>
<dbReference type="EMBL" id="CP022685">
    <property type="protein sequence ID" value="ATL27862.1"/>
    <property type="molecule type" value="Genomic_DNA"/>
</dbReference>
<gene>
    <name evidence="8" type="ORF">KY5_2844c</name>
</gene>
<keyword evidence="3" id="KW-0479">Metal-binding</keyword>
<keyword evidence="5" id="KW-0186">Copper</keyword>
<dbReference type="Pfam" id="PF00264">
    <property type="entry name" value="Tyrosinase"/>
    <property type="match status" value="1"/>
</dbReference>
<evidence type="ECO:0000259" key="7">
    <source>
        <dbReference type="PROSITE" id="PS00498"/>
    </source>
</evidence>
<dbReference type="GO" id="GO:0046872">
    <property type="term" value="F:metal ion binding"/>
    <property type="evidence" value="ECO:0007669"/>
    <property type="project" value="UniProtKB-KW"/>
</dbReference>
<evidence type="ECO:0000256" key="2">
    <source>
        <dbReference type="ARBA" id="ARBA00009928"/>
    </source>
</evidence>
<dbReference type="RefSeq" id="WP_098247247.1">
    <property type="nucleotide sequence ID" value="NZ_CP022685.1"/>
</dbReference>